<dbReference type="AlphaFoldDB" id="A0A6L8UVZ9"/>
<reference evidence="1 2" key="1">
    <citation type="submission" date="2019-12" db="EMBL/GenBank/DDBJ databases">
        <title>Paenibacillus sp. nov. sp. isolated from soil.</title>
        <authorList>
            <person name="Kim J."/>
            <person name="Jeong S.E."/>
            <person name="Jung H.S."/>
            <person name="Jeon C.O."/>
        </authorList>
    </citation>
    <scope>NUCLEOTIDE SEQUENCE [LARGE SCALE GENOMIC DNA]</scope>
    <source>
        <strain evidence="1 2">5J-6</strain>
    </source>
</reference>
<dbReference type="PANTHER" id="PTHR40053">
    <property type="entry name" value="SPORULATION-CONTROL PROTEIN SPO0M"/>
    <property type="match status" value="1"/>
</dbReference>
<dbReference type="Pfam" id="PF07070">
    <property type="entry name" value="Spo0M"/>
    <property type="match status" value="1"/>
</dbReference>
<protein>
    <submittedName>
        <fullName evidence="1">Sporulation protein</fullName>
    </submittedName>
</protein>
<dbReference type="EMBL" id="WTUZ01000010">
    <property type="protein sequence ID" value="MZQ82044.1"/>
    <property type="molecule type" value="Genomic_DNA"/>
</dbReference>
<dbReference type="InterPro" id="IPR009776">
    <property type="entry name" value="Spore_0_M"/>
</dbReference>
<comment type="caution">
    <text evidence="1">The sequence shown here is derived from an EMBL/GenBank/DDBJ whole genome shotgun (WGS) entry which is preliminary data.</text>
</comment>
<name>A0A6L8UVZ9_9BACL</name>
<dbReference type="Proteomes" id="UP000481087">
    <property type="component" value="Unassembled WGS sequence"/>
</dbReference>
<dbReference type="RefSeq" id="WP_161406221.1">
    <property type="nucleotide sequence ID" value="NZ_WTUZ01000010.1"/>
</dbReference>
<accession>A0A6L8UVZ9</accession>
<evidence type="ECO:0000313" key="2">
    <source>
        <dbReference type="Proteomes" id="UP000481087"/>
    </source>
</evidence>
<organism evidence="1 2">
    <name type="scientific">Paenibacillus silvestris</name>
    <dbReference type="NCBI Taxonomy" id="2606219"/>
    <lineage>
        <taxon>Bacteria</taxon>
        <taxon>Bacillati</taxon>
        <taxon>Bacillota</taxon>
        <taxon>Bacilli</taxon>
        <taxon>Bacillales</taxon>
        <taxon>Paenibacillaceae</taxon>
        <taxon>Paenibacillus</taxon>
    </lineage>
</organism>
<keyword evidence="2" id="KW-1185">Reference proteome</keyword>
<proteinExistence type="predicted"/>
<evidence type="ECO:0000313" key="1">
    <source>
        <dbReference type="EMBL" id="MZQ82044.1"/>
    </source>
</evidence>
<gene>
    <name evidence="1" type="ORF">GQF01_07825</name>
</gene>
<dbReference type="PANTHER" id="PTHR40053:SF1">
    <property type="entry name" value="SPORULATION-CONTROL PROTEIN SPO0M"/>
    <property type="match status" value="1"/>
</dbReference>
<sequence length="264" mass="30257">MSFFKKMMAKVGIGNIEIDTQFHTESFIPGQLVEGVVVAKGGSVEQKVDKIYFQIMTEYLKPAQNDANRMHRETVVIANILLGESFVFEPGESVEIPFHFVLPHETPISIGVSPIWIRTGMDVDNAVDPSDRDPIEVLAHPHTSVIFEALEELGFHLHKAENEYYPQRNYHLPFIQNFEFVPYQNGEYRSTVDELELVFYPDENGVEVLLEFDRRARGFGGLLSDMFDTDESHHRYYFSTQELEEGAESVANQFRGIFDDLLDV</sequence>